<proteinExistence type="predicted"/>
<gene>
    <name evidence="2" type="ORF">MPLDJ20_140419</name>
</gene>
<evidence type="ECO:0008006" key="4">
    <source>
        <dbReference type="Google" id="ProtNLM"/>
    </source>
</evidence>
<keyword evidence="1" id="KW-0732">Signal</keyword>
<evidence type="ECO:0000313" key="2">
    <source>
        <dbReference type="EMBL" id="CDX31823.1"/>
    </source>
</evidence>
<feature type="chain" id="PRO_5001854757" description="Secreted protein" evidence="1">
    <location>
        <begin position="24"/>
        <end position="77"/>
    </location>
</feature>
<reference evidence="2 3" key="1">
    <citation type="submission" date="2014-08" db="EMBL/GenBank/DDBJ databases">
        <authorList>
            <person name="Moulin Lionel"/>
        </authorList>
    </citation>
    <scope>NUCLEOTIDE SEQUENCE [LARGE SCALE GENOMIC DNA]</scope>
</reference>
<evidence type="ECO:0000313" key="3">
    <source>
        <dbReference type="Proteomes" id="UP000046373"/>
    </source>
</evidence>
<evidence type="ECO:0000256" key="1">
    <source>
        <dbReference type="SAM" id="SignalP"/>
    </source>
</evidence>
<dbReference type="AlphaFoldDB" id="A0A090ELY8"/>
<organism evidence="2 3">
    <name type="scientific">Mesorhizobium plurifarium</name>
    <dbReference type="NCBI Taxonomy" id="69974"/>
    <lineage>
        <taxon>Bacteria</taxon>
        <taxon>Pseudomonadati</taxon>
        <taxon>Pseudomonadota</taxon>
        <taxon>Alphaproteobacteria</taxon>
        <taxon>Hyphomicrobiales</taxon>
        <taxon>Phyllobacteriaceae</taxon>
        <taxon>Mesorhizobium</taxon>
    </lineage>
</organism>
<protein>
    <recommendedName>
        <fullName evidence="4">Secreted protein</fullName>
    </recommendedName>
</protein>
<sequence length="77" mass="8098">MRTCRLTTIAAPIMMAAVISAQANTIIIVVVAARIDGRLLGISRTGQAGDSNNCKNCIAKELGHFVFLCLNSGHAGR</sequence>
<dbReference type="Proteomes" id="UP000046373">
    <property type="component" value="Unassembled WGS sequence"/>
</dbReference>
<dbReference type="EMBL" id="CCNB01000006">
    <property type="protein sequence ID" value="CDX31823.1"/>
    <property type="molecule type" value="Genomic_DNA"/>
</dbReference>
<name>A0A090ELY8_MESPL</name>
<feature type="signal peptide" evidence="1">
    <location>
        <begin position="1"/>
        <end position="23"/>
    </location>
</feature>
<accession>A0A090ELY8</accession>